<evidence type="ECO:0000313" key="1">
    <source>
        <dbReference type="EMBL" id="EME26384.1"/>
    </source>
</evidence>
<dbReference type="AlphaFoldDB" id="M2XSK6"/>
<keyword evidence="2" id="KW-1185">Reference proteome</keyword>
<dbReference type="GeneID" id="17085361"/>
<reference evidence="2" key="1">
    <citation type="journal article" date="2013" name="Science">
        <title>Gene transfer from bacteria and archaea facilitated evolution of an extremophilic eukaryote.</title>
        <authorList>
            <person name="Schonknecht G."/>
            <person name="Chen W.H."/>
            <person name="Ternes C.M."/>
            <person name="Barbier G.G."/>
            <person name="Shrestha R.P."/>
            <person name="Stanke M."/>
            <person name="Brautigam A."/>
            <person name="Baker B.J."/>
            <person name="Banfield J.F."/>
            <person name="Garavito R.M."/>
            <person name="Carr K."/>
            <person name="Wilkerson C."/>
            <person name="Rensing S.A."/>
            <person name="Gagneul D."/>
            <person name="Dickenson N.E."/>
            <person name="Oesterhelt C."/>
            <person name="Lercher M.J."/>
            <person name="Weber A.P."/>
        </authorList>
    </citation>
    <scope>NUCLEOTIDE SEQUENCE [LARGE SCALE GENOMIC DNA]</scope>
    <source>
        <strain evidence="2">074W</strain>
    </source>
</reference>
<gene>
    <name evidence="1" type="ORF">Gasu_60020</name>
</gene>
<accession>M2XSK6</accession>
<dbReference type="EMBL" id="KB454551">
    <property type="protein sequence ID" value="EME26384.1"/>
    <property type="molecule type" value="Genomic_DNA"/>
</dbReference>
<dbReference type="Proteomes" id="UP000030680">
    <property type="component" value="Unassembled WGS sequence"/>
</dbReference>
<organism evidence="1 2">
    <name type="scientific">Galdieria sulphuraria</name>
    <name type="common">Red alga</name>
    <dbReference type="NCBI Taxonomy" id="130081"/>
    <lineage>
        <taxon>Eukaryota</taxon>
        <taxon>Rhodophyta</taxon>
        <taxon>Bangiophyceae</taxon>
        <taxon>Galdieriales</taxon>
        <taxon>Galdieriaceae</taxon>
        <taxon>Galdieria</taxon>
    </lineage>
</organism>
<name>M2XSK6_GALSU</name>
<dbReference type="RefSeq" id="XP_005702904.1">
    <property type="nucleotide sequence ID" value="XM_005702847.1"/>
</dbReference>
<proteinExistence type="predicted"/>
<dbReference type="OMA" id="HAFIMNE"/>
<protein>
    <submittedName>
        <fullName evidence="1">Uncharacterized protein</fullName>
    </submittedName>
</protein>
<dbReference type="KEGG" id="gsl:Gasu_60020"/>
<evidence type="ECO:0000313" key="2">
    <source>
        <dbReference type="Proteomes" id="UP000030680"/>
    </source>
</evidence>
<sequence>MARISTTRLLLSNRVQFESRCPREQSSNRSIFERRPSSRDRIQKKQSIKSENEEWLKKPKVVQSACANLTNESILKVIQQISRGDNHLFVRNQVLESLQLTAHLVNLLQLCQGSTTFLCQLIDVNIFSKNIIELLSNYEGSQLACLNIQSRYFSVTSDKTKLLNAFCFSYVDKAKPCNIIAYVLQTLFCDDPEASICVVEGSGVACVLLADFCHMYGLTEFVGGRNWPALLIVSGFPSGRNLLVPVF</sequence>
<dbReference type="Gramene" id="EME26384">
    <property type="protein sequence ID" value="EME26384"/>
    <property type="gene ID" value="Gasu_60020"/>
</dbReference>